<dbReference type="InterPro" id="IPR002933">
    <property type="entry name" value="Peptidase_M20"/>
</dbReference>
<dbReference type="GO" id="GO:0008233">
    <property type="term" value="F:peptidase activity"/>
    <property type="evidence" value="ECO:0007669"/>
    <property type="project" value="UniProtKB-KW"/>
</dbReference>
<evidence type="ECO:0000313" key="5">
    <source>
        <dbReference type="EMBL" id="MDY5132192.1"/>
    </source>
</evidence>
<evidence type="ECO:0000313" key="6">
    <source>
        <dbReference type="EMBL" id="MDY5155418.1"/>
    </source>
</evidence>
<keyword evidence="2" id="KW-0479">Metal-binding</keyword>
<evidence type="ECO:0000259" key="4">
    <source>
        <dbReference type="Pfam" id="PF07687"/>
    </source>
</evidence>
<dbReference type="Proteomes" id="UP001281731">
    <property type="component" value="Unassembled WGS sequence"/>
</dbReference>
<sequence>MSQELTTIVDKQLPLHREQLEDFIRIPSVSVESFDQSMLKKSANFVADLARKQGFDVEIIELETEDGRKGRPAVLAHKHVGADRPTVLLYGHHDVQPEGTLEGWDQEDPYEPVERNGRLYGRGAADDKAGVMMHFGALEALGDDLNVNVTLFIEGEEEVGSPTFHAFLEKYKDRLESDVMVVADAANWQVGIPALTVMLRGVVRLEVNVRTLNHGIHSGLMGGPAIDAVTAMSHIIASIHDENGDVRVEGLDGWEHTDVDYPEETFRQDASIPDQVQLLGSGSITSTLWTKPHVCVVGMDVTPTSHATNTLAPTCKAYLSLRVAPGQNTHEAGEALARHVKAHAPWSAIVETTVAEDGPGFLVDTSSPYIQVARDAFEEAWGHKSVDIGAGGSIPFVADLAEVFPNAAILITGIEDPDTRAHAHNESLDLGDWRNAILAEALMLKKIGETK</sequence>
<name>A0AAW9HND3_9ACTO</name>
<gene>
    <name evidence="6" type="ORF">R6G80_06755</name>
    <name evidence="5" type="ORF">R6G86_00330</name>
</gene>
<accession>A0AAW9HND3</accession>
<evidence type="ECO:0000256" key="1">
    <source>
        <dbReference type="ARBA" id="ARBA00022670"/>
    </source>
</evidence>
<dbReference type="Proteomes" id="UP001275049">
    <property type="component" value="Unassembled WGS sequence"/>
</dbReference>
<dbReference type="Pfam" id="PF01546">
    <property type="entry name" value="Peptidase_M20"/>
    <property type="match status" value="1"/>
</dbReference>
<dbReference type="EMBL" id="JAWNGA010000001">
    <property type="protein sequence ID" value="MDY5132192.1"/>
    <property type="molecule type" value="Genomic_DNA"/>
</dbReference>
<dbReference type="GO" id="GO:0006508">
    <property type="term" value="P:proteolysis"/>
    <property type="evidence" value="ECO:0007669"/>
    <property type="project" value="UniProtKB-KW"/>
</dbReference>
<evidence type="ECO:0000256" key="3">
    <source>
        <dbReference type="ARBA" id="ARBA00022801"/>
    </source>
</evidence>
<proteinExistence type="predicted"/>
<evidence type="ECO:0000256" key="2">
    <source>
        <dbReference type="ARBA" id="ARBA00022723"/>
    </source>
</evidence>
<organism evidence="6 8">
    <name type="scientific">Actinotignum urinale</name>
    <dbReference type="NCBI Taxonomy" id="190146"/>
    <lineage>
        <taxon>Bacteria</taxon>
        <taxon>Bacillati</taxon>
        <taxon>Actinomycetota</taxon>
        <taxon>Actinomycetes</taxon>
        <taxon>Actinomycetales</taxon>
        <taxon>Actinomycetaceae</taxon>
        <taxon>Actinotignum</taxon>
    </lineage>
</organism>
<keyword evidence="7" id="KW-1185">Reference proteome</keyword>
<dbReference type="Pfam" id="PF07687">
    <property type="entry name" value="M20_dimer"/>
    <property type="match status" value="1"/>
</dbReference>
<dbReference type="AlphaFoldDB" id="A0AAW9HND3"/>
<keyword evidence="1" id="KW-0645">Protease</keyword>
<dbReference type="SUPFAM" id="SSF53187">
    <property type="entry name" value="Zn-dependent exopeptidases"/>
    <property type="match status" value="1"/>
</dbReference>
<protein>
    <submittedName>
        <fullName evidence="6">Dipeptidase</fullName>
    </submittedName>
</protein>
<dbReference type="PANTHER" id="PTHR43270:SF12">
    <property type="entry name" value="SUCCINYL-DIAMINOPIMELATE DESUCCINYLASE"/>
    <property type="match status" value="1"/>
</dbReference>
<dbReference type="Gene3D" id="3.30.70.360">
    <property type="match status" value="1"/>
</dbReference>
<evidence type="ECO:0000313" key="7">
    <source>
        <dbReference type="Proteomes" id="UP001275049"/>
    </source>
</evidence>
<dbReference type="InterPro" id="IPR051458">
    <property type="entry name" value="Cyt/Met_Dipeptidase"/>
</dbReference>
<dbReference type="EMBL" id="JAWNGC010000008">
    <property type="protein sequence ID" value="MDY5155418.1"/>
    <property type="molecule type" value="Genomic_DNA"/>
</dbReference>
<dbReference type="Gene3D" id="3.40.630.10">
    <property type="entry name" value="Zn peptidases"/>
    <property type="match status" value="1"/>
</dbReference>
<dbReference type="RefSeq" id="WP_320754777.1">
    <property type="nucleotide sequence ID" value="NZ_CP171105.1"/>
</dbReference>
<keyword evidence="3" id="KW-0378">Hydrolase</keyword>
<comment type="caution">
    <text evidence="6">The sequence shown here is derived from an EMBL/GenBank/DDBJ whole genome shotgun (WGS) entry which is preliminary data.</text>
</comment>
<evidence type="ECO:0000313" key="8">
    <source>
        <dbReference type="Proteomes" id="UP001281731"/>
    </source>
</evidence>
<dbReference type="NCBIfam" id="NF005914">
    <property type="entry name" value="PRK07907.1"/>
    <property type="match status" value="1"/>
</dbReference>
<dbReference type="InterPro" id="IPR011650">
    <property type="entry name" value="Peptidase_M20_dimer"/>
</dbReference>
<reference evidence="6 7" key="1">
    <citation type="submission" date="2023-10" db="EMBL/GenBank/DDBJ databases">
        <title>Whole Genome based description of the genera Actinobaculum and Actinotignum reveals a complex phylogenetic relationship within the species included in the genus Actinotignum.</title>
        <authorList>
            <person name="Jensen C.S."/>
            <person name="Dargis R."/>
            <person name="Kemp M."/>
            <person name="Christensen J.J."/>
        </authorList>
    </citation>
    <scope>NUCLEOTIDE SEQUENCE</scope>
    <source>
        <strain evidence="6">SLA_B511</strain>
        <strain evidence="5 7">SLA_B974</strain>
    </source>
</reference>
<dbReference type="PANTHER" id="PTHR43270">
    <property type="entry name" value="BETA-ALA-HIS DIPEPTIDASE"/>
    <property type="match status" value="1"/>
</dbReference>
<dbReference type="GO" id="GO:0046872">
    <property type="term" value="F:metal ion binding"/>
    <property type="evidence" value="ECO:0007669"/>
    <property type="project" value="UniProtKB-KW"/>
</dbReference>
<feature type="domain" description="Peptidase M20 dimerisation" evidence="4">
    <location>
        <begin position="206"/>
        <end position="346"/>
    </location>
</feature>